<sequence length="52" mass="6549">MRFQNKTYEDIRLRQRVYALNSRSARFRTANFLRRRLWEIDEDLLTHDMLMT</sequence>
<proteinExistence type="predicted"/>
<dbReference type="AlphaFoldDB" id="A0A1I5ANI9"/>
<evidence type="ECO:0000313" key="1">
    <source>
        <dbReference type="EMBL" id="SFN63985.1"/>
    </source>
</evidence>
<keyword evidence="2" id="KW-1185">Reference proteome</keyword>
<protein>
    <submittedName>
        <fullName evidence="1">Uncharacterized protein</fullName>
    </submittedName>
</protein>
<dbReference type="EMBL" id="FOVJ01000002">
    <property type="protein sequence ID" value="SFN63985.1"/>
    <property type="molecule type" value="Genomic_DNA"/>
</dbReference>
<accession>A0A1I5ANI9</accession>
<name>A0A1I5ANI9_9PROT</name>
<evidence type="ECO:0000313" key="2">
    <source>
        <dbReference type="Proteomes" id="UP000183107"/>
    </source>
</evidence>
<reference evidence="2" key="1">
    <citation type="submission" date="2016-10" db="EMBL/GenBank/DDBJ databases">
        <authorList>
            <person name="Varghese N."/>
        </authorList>
    </citation>
    <scope>NUCLEOTIDE SEQUENCE [LARGE SCALE GENOMIC DNA]</scope>
    <source>
        <strain evidence="2">Nsp8</strain>
    </source>
</reference>
<organism evidence="1 2">
    <name type="scientific">Nitrosospira briensis</name>
    <dbReference type="NCBI Taxonomy" id="35799"/>
    <lineage>
        <taxon>Bacteria</taxon>
        <taxon>Pseudomonadati</taxon>
        <taxon>Pseudomonadota</taxon>
        <taxon>Betaproteobacteria</taxon>
        <taxon>Nitrosomonadales</taxon>
        <taxon>Nitrosomonadaceae</taxon>
        <taxon>Nitrosospira</taxon>
    </lineage>
</organism>
<gene>
    <name evidence="1" type="ORF">SAMN05216386_1468</name>
</gene>
<dbReference type="Proteomes" id="UP000183107">
    <property type="component" value="Unassembled WGS sequence"/>
</dbReference>